<dbReference type="SUPFAM" id="SSF53383">
    <property type="entry name" value="PLP-dependent transferases"/>
    <property type="match status" value="1"/>
</dbReference>
<dbReference type="GO" id="GO:0008483">
    <property type="term" value="F:transaminase activity"/>
    <property type="evidence" value="ECO:0007669"/>
    <property type="project" value="UniProtKB-KW"/>
</dbReference>
<accession>A0A1Z4LI34</accession>
<dbReference type="OrthoDB" id="9963016at2"/>
<gene>
    <name evidence="1" type="ORF">NIES267_03570</name>
</gene>
<proteinExistence type="predicted"/>
<dbReference type="EMBL" id="AP018227">
    <property type="protein sequence ID" value="BAY80892.1"/>
    <property type="molecule type" value="Genomic_DNA"/>
</dbReference>
<dbReference type="InterPro" id="IPR015421">
    <property type="entry name" value="PyrdxlP-dep_Trfase_major"/>
</dbReference>
<dbReference type="InterPro" id="IPR015424">
    <property type="entry name" value="PyrdxlP-dep_Trfase"/>
</dbReference>
<evidence type="ECO:0000313" key="2">
    <source>
        <dbReference type="Proteomes" id="UP000218418"/>
    </source>
</evidence>
<protein>
    <submittedName>
        <fullName evidence="1">Adenosylmethionine-8-amino-7-oxononanoate aminotransferase</fullName>
    </submittedName>
</protein>
<reference evidence="1 2" key="1">
    <citation type="submission" date="2017-06" db="EMBL/GenBank/DDBJ databases">
        <title>Genome sequencing of cyanobaciteial culture collection at National Institute for Environmental Studies (NIES).</title>
        <authorList>
            <person name="Hirose Y."/>
            <person name="Shimura Y."/>
            <person name="Fujisawa T."/>
            <person name="Nakamura Y."/>
            <person name="Kawachi M."/>
        </authorList>
    </citation>
    <scope>NUCLEOTIDE SEQUENCE [LARGE SCALE GENOMIC DNA]</scope>
    <source>
        <strain evidence="1 2">NIES-267</strain>
    </source>
</reference>
<organism evidence="1 2">
    <name type="scientific">Calothrix parasitica NIES-267</name>
    <dbReference type="NCBI Taxonomy" id="1973488"/>
    <lineage>
        <taxon>Bacteria</taxon>
        <taxon>Bacillati</taxon>
        <taxon>Cyanobacteriota</taxon>
        <taxon>Cyanophyceae</taxon>
        <taxon>Nostocales</taxon>
        <taxon>Calotrichaceae</taxon>
        <taxon>Calothrix</taxon>
    </lineage>
</organism>
<name>A0A1Z4LI34_9CYAN</name>
<keyword evidence="2" id="KW-1185">Reference proteome</keyword>
<keyword evidence="1" id="KW-0808">Transferase</keyword>
<dbReference type="AlphaFoldDB" id="A0A1Z4LI34"/>
<evidence type="ECO:0000313" key="1">
    <source>
        <dbReference type="EMBL" id="BAY80892.1"/>
    </source>
</evidence>
<keyword evidence="1" id="KW-0032">Aminotransferase</keyword>
<dbReference type="Gene3D" id="3.40.640.10">
    <property type="entry name" value="Type I PLP-dependent aspartate aminotransferase-like (Major domain)"/>
    <property type="match status" value="1"/>
</dbReference>
<sequence length="68" mass="7852">MLIEVDFSPFPKIYINDSDIEEKEQKVLTILEEKLKQNPQQYVGIIIEPLVQSAGGMGMCRPEFIRKL</sequence>
<dbReference type="Proteomes" id="UP000218418">
    <property type="component" value="Chromosome"/>
</dbReference>